<dbReference type="Proteomes" id="UP001416858">
    <property type="component" value="Unassembled WGS sequence"/>
</dbReference>
<evidence type="ECO:0000259" key="2">
    <source>
        <dbReference type="Pfam" id="PF20434"/>
    </source>
</evidence>
<feature type="domain" description="BD-FAE-like" evidence="2">
    <location>
        <begin position="127"/>
        <end position="337"/>
    </location>
</feature>
<evidence type="ECO:0000313" key="4">
    <source>
        <dbReference type="Proteomes" id="UP001416858"/>
    </source>
</evidence>
<comment type="caution">
    <text evidence="3">The sequence shown here is derived from an EMBL/GenBank/DDBJ whole genome shotgun (WGS) entry which is preliminary data.</text>
</comment>
<dbReference type="PANTHER" id="PTHR48081">
    <property type="entry name" value="AB HYDROLASE SUPERFAMILY PROTEIN C4A8.06C"/>
    <property type="match status" value="1"/>
</dbReference>
<dbReference type="EMBL" id="BAABRO010000010">
    <property type="protein sequence ID" value="GAA5508632.1"/>
    <property type="molecule type" value="Genomic_DNA"/>
</dbReference>
<accession>A0ABP9VU13</accession>
<sequence length="393" mass="43697">MLAPIDAGSQQLTGKCDSKPKELSMCRLFPLLFCGLIAWFVAGDAVRADDPVTEPTVQRRALNAERLGQLLKRFPQADTNNDGVLSEQEARDYRAKATERNAKRNQGDRAVPTHPDVAYGDHSRNVLDFYQAKTDQPTPLIVYIHGGGFVGGDKRSINPKMVREANEAGISVAALNYRFVDGKDILFPTPQHDCARALQFLRSQSEEWNIDPKRGACYGGSAGAGISMWLGFHDDLADPDSNDPIARQSTRVVAIGTMGGQGTYDPVKIKKLVGGRAWEHPSIFLVYGNHTAEEALNPTPEMQELYDEASAITHLTKDDPPLYMIYSEPDIVPPKDSRPGQFIHHPNFGKQLKQAMDQLEIRNVYVHTSTSETRNQQAEMLKFFREAFANVKD</sequence>
<organism evidence="3 4">
    <name type="scientific">Novipirellula caenicola</name>
    <dbReference type="NCBI Taxonomy" id="1536901"/>
    <lineage>
        <taxon>Bacteria</taxon>
        <taxon>Pseudomonadati</taxon>
        <taxon>Planctomycetota</taxon>
        <taxon>Planctomycetia</taxon>
        <taxon>Pirellulales</taxon>
        <taxon>Pirellulaceae</taxon>
        <taxon>Novipirellula</taxon>
    </lineage>
</organism>
<proteinExistence type="predicted"/>
<dbReference type="InterPro" id="IPR049492">
    <property type="entry name" value="BD-FAE-like_dom"/>
</dbReference>
<evidence type="ECO:0000256" key="1">
    <source>
        <dbReference type="ARBA" id="ARBA00022801"/>
    </source>
</evidence>
<dbReference type="SUPFAM" id="SSF53474">
    <property type="entry name" value="alpha/beta-Hydrolases"/>
    <property type="match status" value="1"/>
</dbReference>
<protein>
    <recommendedName>
        <fullName evidence="2">BD-FAE-like domain-containing protein</fullName>
    </recommendedName>
</protein>
<dbReference type="Gene3D" id="3.40.50.1820">
    <property type="entry name" value="alpha/beta hydrolase"/>
    <property type="match status" value="1"/>
</dbReference>
<reference evidence="3 4" key="1">
    <citation type="submission" date="2024-02" db="EMBL/GenBank/DDBJ databases">
        <title>Rhodopirellula caenicola NBRC 110016.</title>
        <authorList>
            <person name="Ichikawa N."/>
            <person name="Katano-Makiyama Y."/>
            <person name="Hidaka K."/>
        </authorList>
    </citation>
    <scope>NUCLEOTIDE SEQUENCE [LARGE SCALE GENOMIC DNA]</scope>
    <source>
        <strain evidence="3 4">NBRC 110016</strain>
    </source>
</reference>
<dbReference type="InterPro" id="IPR050300">
    <property type="entry name" value="GDXG_lipolytic_enzyme"/>
</dbReference>
<keyword evidence="4" id="KW-1185">Reference proteome</keyword>
<keyword evidence="1" id="KW-0378">Hydrolase</keyword>
<gene>
    <name evidence="3" type="ORF">Rcae01_04099</name>
</gene>
<dbReference type="InterPro" id="IPR029058">
    <property type="entry name" value="AB_hydrolase_fold"/>
</dbReference>
<name>A0ABP9VU13_9BACT</name>
<dbReference type="Pfam" id="PF20434">
    <property type="entry name" value="BD-FAE"/>
    <property type="match status" value="1"/>
</dbReference>
<evidence type="ECO:0000313" key="3">
    <source>
        <dbReference type="EMBL" id="GAA5508632.1"/>
    </source>
</evidence>